<dbReference type="AlphaFoldDB" id="A0A4Y7T7C6"/>
<evidence type="ECO:0000313" key="2">
    <source>
        <dbReference type="EMBL" id="TEB29502.1"/>
    </source>
</evidence>
<evidence type="ECO:0000313" key="3">
    <source>
        <dbReference type="Proteomes" id="UP000298030"/>
    </source>
</evidence>
<comment type="caution">
    <text evidence="2">The sequence shown here is derived from an EMBL/GenBank/DDBJ whole genome shotgun (WGS) entry which is preliminary data.</text>
</comment>
<name>A0A4Y7T7C6_COPMI</name>
<accession>A0A4Y7T7C6</accession>
<protein>
    <submittedName>
        <fullName evidence="2">Uncharacterized protein</fullName>
    </submittedName>
</protein>
<evidence type="ECO:0000256" key="1">
    <source>
        <dbReference type="SAM" id="MobiDB-lite"/>
    </source>
</evidence>
<organism evidence="2 3">
    <name type="scientific">Coprinellus micaceus</name>
    <name type="common">Glistening ink-cap mushroom</name>
    <name type="synonym">Coprinus micaceus</name>
    <dbReference type="NCBI Taxonomy" id="71717"/>
    <lineage>
        <taxon>Eukaryota</taxon>
        <taxon>Fungi</taxon>
        <taxon>Dikarya</taxon>
        <taxon>Basidiomycota</taxon>
        <taxon>Agaricomycotina</taxon>
        <taxon>Agaricomycetes</taxon>
        <taxon>Agaricomycetidae</taxon>
        <taxon>Agaricales</taxon>
        <taxon>Agaricineae</taxon>
        <taxon>Psathyrellaceae</taxon>
        <taxon>Coprinellus</taxon>
    </lineage>
</organism>
<feature type="compositionally biased region" description="Low complexity" evidence="1">
    <location>
        <begin position="113"/>
        <end position="124"/>
    </location>
</feature>
<sequence length="148" mass="16229">MDLVVAHPTLDLRSAMVPRQRLRQPTPSIVDLNPQSIRPIWATPPNPTAAESALRHQQARTYPQPNRPFFTLPSPPLLTTVHLPIPNPIPPTIDPLDARSGHHPRSTTDARATPPSSSLPTWTPRTMTQAFIGPPVSSSLLPVSLYNP</sequence>
<reference evidence="2 3" key="1">
    <citation type="journal article" date="2019" name="Nat. Ecol. Evol.">
        <title>Megaphylogeny resolves global patterns of mushroom evolution.</title>
        <authorList>
            <person name="Varga T."/>
            <person name="Krizsan K."/>
            <person name="Foldi C."/>
            <person name="Dima B."/>
            <person name="Sanchez-Garcia M."/>
            <person name="Sanchez-Ramirez S."/>
            <person name="Szollosi G.J."/>
            <person name="Szarkandi J.G."/>
            <person name="Papp V."/>
            <person name="Albert L."/>
            <person name="Andreopoulos W."/>
            <person name="Angelini C."/>
            <person name="Antonin V."/>
            <person name="Barry K.W."/>
            <person name="Bougher N.L."/>
            <person name="Buchanan P."/>
            <person name="Buyck B."/>
            <person name="Bense V."/>
            <person name="Catcheside P."/>
            <person name="Chovatia M."/>
            <person name="Cooper J."/>
            <person name="Damon W."/>
            <person name="Desjardin D."/>
            <person name="Finy P."/>
            <person name="Geml J."/>
            <person name="Haridas S."/>
            <person name="Hughes K."/>
            <person name="Justo A."/>
            <person name="Karasinski D."/>
            <person name="Kautmanova I."/>
            <person name="Kiss B."/>
            <person name="Kocsube S."/>
            <person name="Kotiranta H."/>
            <person name="LaButti K.M."/>
            <person name="Lechner B.E."/>
            <person name="Liimatainen K."/>
            <person name="Lipzen A."/>
            <person name="Lukacs Z."/>
            <person name="Mihaltcheva S."/>
            <person name="Morgado L.N."/>
            <person name="Niskanen T."/>
            <person name="Noordeloos M.E."/>
            <person name="Ohm R.A."/>
            <person name="Ortiz-Santana B."/>
            <person name="Ovrebo C."/>
            <person name="Racz N."/>
            <person name="Riley R."/>
            <person name="Savchenko A."/>
            <person name="Shiryaev A."/>
            <person name="Soop K."/>
            <person name="Spirin V."/>
            <person name="Szebenyi C."/>
            <person name="Tomsovsky M."/>
            <person name="Tulloss R.E."/>
            <person name="Uehling J."/>
            <person name="Grigoriev I.V."/>
            <person name="Vagvolgyi C."/>
            <person name="Papp T."/>
            <person name="Martin F.M."/>
            <person name="Miettinen O."/>
            <person name="Hibbett D.S."/>
            <person name="Nagy L.G."/>
        </authorList>
    </citation>
    <scope>NUCLEOTIDE SEQUENCE [LARGE SCALE GENOMIC DNA]</scope>
    <source>
        <strain evidence="2 3">FP101781</strain>
    </source>
</reference>
<gene>
    <name evidence="2" type="ORF">FA13DRAFT_646149</name>
</gene>
<dbReference type="Proteomes" id="UP000298030">
    <property type="component" value="Unassembled WGS sequence"/>
</dbReference>
<dbReference type="EMBL" id="QPFP01000027">
    <property type="protein sequence ID" value="TEB29502.1"/>
    <property type="molecule type" value="Genomic_DNA"/>
</dbReference>
<keyword evidence="3" id="KW-1185">Reference proteome</keyword>
<feature type="region of interest" description="Disordered" evidence="1">
    <location>
        <begin position="45"/>
        <end position="124"/>
    </location>
</feature>
<proteinExistence type="predicted"/>